<evidence type="ECO:0000313" key="3">
    <source>
        <dbReference type="EMBL" id="TCO62000.1"/>
    </source>
</evidence>
<dbReference type="SMART" id="SM00530">
    <property type="entry name" value="HTH_XRE"/>
    <property type="match status" value="1"/>
</dbReference>
<feature type="region of interest" description="Disordered" evidence="1">
    <location>
        <begin position="1"/>
        <end position="30"/>
    </location>
</feature>
<name>A0A4V2S832_9PSEU</name>
<evidence type="ECO:0000259" key="2">
    <source>
        <dbReference type="PROSITE" id="PS50943"/>
    </source>
</evidence>
<dbReference type="PANTHER" id="PTHR47691:SF3">
    <property type="entry name" value="HTH-TYPE TRANSCRIPTIONAL REGULATOR RV0890C-RELATED"/>
    <property type="match status" value="1"/>
</dbReference>
<feature type="domain" description="HTH cro/C1-type" evidence="2">
    <location>
        <begin position="36"/>
        <end position="91"/>
    </location>
</feature>
<dbReference type="InterPro" id="IPR010982">
    <property type="entry name" value="Lambda_DNA-bd_dom_sf"/>
</dbReference>
<dbReference type="Pfam" id="PF13424">
    <property type="entry name" value="TPR_12"/>
    <property type="match status" value="2"/>
</dbReference>
<dbReference type="SUPFAM" id="SSF48452">
    <property type="entry name" value="TPR-like"/>
    <property type="match status" value="2"/>
</dbReference>
<dbReference type="PRINTS" id="PR00364">
    <property type="entry name" value="DISEASERSIST"/>
</dbReference>
<dbReference type="SUPFAM" id="SSF52540">
    <property type="entry name" value="P-loop containing nucleoside triphosphate hydrolases"/>
    <property type="match status" value="1"/>
</dbReference>
<dbReference type="SMART" id="SM00028">
    <property type="entry name" value="TPR"/>
    <property type="match status" value="5"/>
</dbReference>
<proteinExistence type="predicted"/>
<dbReference type="AlphaFoldDB" id="A0A4V2S832"/>
<dbReference type="GO" id="GO:0043531">
    <property type="term" value="F:ADP binding"/>
    <property type="evidence" value="ECO:0007669"/>
    <property type="project" value="InterPro"/>
</dbReference>
<dbReference type="Gene3D" id="3.40.50.300">
    <property type="entry name" value="P-loop containing nucleotide triphosphate hydrolases"/>
    <property type="match status" value="1"/>
</dbReference>
<dbReference type="PANTHER" id="PTHR47691">
    <property type="entry name" value="REGULATOR-RELATED"/>
    <property type="match status" value="1"/>
</dbReference>
<dbReference type="OrthoDB" id="3275754at2"/>
<evidence type="ECO:0000256" key="1">
    <source>
        <dbReference type="SAM" id="MobiDB-lite"/>
    </source>
</evidence>
<gene>
    <name evidence="3" type="ORF">EV192_102137</name>
</gene>
<evidence type="ECO:0000313" key="4">
    <source>
        <dbReference type="Proteomes" id="UP000295680"/>
    </source>
</evidence>
<dbReference type="InterPro" id="IPR001387">
    <property type="entry name" value="Cro/C1-type_HTH"/>
</dbReference>
<dbReference type="GO" id="GO:0003677">
    <property type="term" value="F:DNA binding"/>
    <property type="evidence" value="ECO:0007669"/>
    <property type="project" value="InterPro"/>
</dbReference>
<dbReference type="PROSITE" id="PS50943">
    <property type="entry name" value="HTH_CROC1"/>
    <property type="match status" value="1"/>
</dbReference>
<organism evidence="3 4">
    <name type="scientific">Actinocrispum wychmicini</name>
    <dbReference type="NCBI Taxonomy" id="1213861"/>
    <lineage>
        <taxon>Bacteria</taxon>
        <taxon>Bacillati</taxon>
        <taxon>Actinomycetota</taxon>
        <taxon>Actinomycetes</taxon>
        <taxon>Pseudonocardiales</taxon>
        <taxon>Pseudonocardiaceae</taxon>
        <taxon>Actinocrispum</taxon>
    </lineage>
</organism>
<comment type="caution">
    <text evidence="3">The sequence shown here is derived from an EMBL/GenBank/DDBJ whole genome shotgun (WGS) entry which is preliminary data.</text>
</comment>
<dbReference type="Gene3D" id="1.25.40.10">
    <property type="entry name" value="Tetratricopeptide repeat domain"/>
    <property type="match status" value="1"/>
</dbReference>
<reference evidence="3 4" key="1">
    <citation type="submission" date="2019-03" db="EMBL/GenBank/DDBJ databases">
        <title>Genomic Encyclopedia of Type Strains, Phase IV (KMG-IV): sequencing the most valuable type-strain genomes for metagenomic binning, comparative biology and taxonomic classification.</title>
        <authorList>
            <person name="Goeker M."/>
        </authorList>
    </citation>
    <scope>NUCLEOTIDE SEQUENCE [LARGE SCALE GENOMIC DNA]</scope>
    <source>
        <strain evidence="3 4">DSM 45934</strain>
    </source>
</reference>
<dbReference type="Proteomes" id="UP000295680">
    <property type="component" value="Unassembled WGS sequence"/>
</dbReference>
<feature type="compositionally biased region" description="Basic and acidic residues" evidence="1">
    <location>
        <begin position="1"/>
        <end position="16"/>
    </location>
</feature>
<dbReference type="InterPro" id="IPR019734">
    <property type="entry name" value="TPR_rpt"/>
</dbReference>
<dbReference type="SUPFAM" id="SSF47413">
    <property type="entry name" value="lambda repressor-like DNA-binding domains"/>
    <property type="match status" value="1"/>
</dbReference>
<keyword evidence="4" id="KW-1185">Reference proteome</keyword>
<dbReference type="InterPro" id="IPR011990">
    <property type="entry name" value="TPR-like_helical_dom_sf"/>
</dbReference>
<protein>
    <submittedName>
        <fullName evidence="3">Tetratricopeptide repeat protein</fullName>
    </submittedName>
</protein>
<dbReference type="Pfam" id="PF13560">
    <property type="entry name" value="HTH_31"/>
    <property type="match status" value="1"/>
</dbReference>
<dbReference type="CDD" id="cd00093">
    <property type="entry name" value="HTH_XRE"/>
    <property type="match status" value="1"/>
</dbReference>
<accession>A0A4V2S832</accession>
<dbReference type="EMBL" id="SLWS01000002">
    <property type="protein sequence ID" value="TCO62000.1"/>
    <property type="molecule type" value="Genomic_DNA"/>
</dbReference>
<dbReference type="Gene3D" id="1.10.260.40">
    <property type="entry name" value="lambda repressor-like DNA-binding domains"/>
    <property type="match status" value="1"/>
</dbReference>
<dbReference type="InterPro" id="IPR027417">
    <property type="entry name" value="P-loop_NTPase"/>
</dbReference>
<sequence length="783" mass="84640">MAMPWQRHDTREDHPRSRTAGDGNGGHVAGTFGAQLRQLRHQATLTQQQLAQQSGVSVRAISGFESGRRANPRVDTVRLLAQALGLEPDAREELLVAAAGTMTAVGPAGPVCPAAPVPRQTPGRPGVFVGRHDELAILDKAFDAAGPGGMVVVSAVGGGGIGKSWLALHWAHTHADRFPDGQLFVDLRGFAPQETPMPAAEATRVLLSSLGVAPAAIPADLAAQTALYRGLTTGKRMLILLDNARDTEHVTPLLPGGASCSVIVTSRDRLTGLVATHGATPLPLDVLDDDDARHLLARRLGDERLAAEPGAVTEILACCAGLPLALAIIAARAALHPDLPLAVIAADLRDTTSRLGALDANSPTASVQAALSGTHRTLDPDHARVFALLGAAPGPHISVPAAASLTDLPEHDTAQALRTLERVSLLQQPTPGRYRMHDLVKLFAAHHSRSEHDRDAALRRLVDFYLHTASAGREQLDPYRQPIQPGLPAPGCRPHPLTEPAAAQRWFDTEHPNLLAAQQLAAEHHWHHQVWQTAWTLNDFLWQQGHSHDFLAIWSTALTAAEHLTDPVAQSLAHRGLGRVRALLGQHDEGLDHLHRALALAQHADDPHGQGHTHRYLAWVCDRRGDHRQALRHLSAALGLFHTLDMPAREGDVLNMMGWSEALLGDYDKAREHCEAALALLIRHDFPLAVAATLDSLGYIARRTGRHADALDYYQRASTLCDGLGHTIFKAEILDGLGHAHLALGQHEQARTIWQQTVQLYHAQHRTHDTDRVNHQLATLTRD</sequence>